<accession>A0A226D7A6</accession>
<keyword evidence="3" id="KW-1185">Reference proteome</keyword>
<proteinExistence type="predicted"/>
<dbReference type="EMBL" id="LNIX01000030">
    <property type="protein sequence ID" value="OXA41099.1"/>
    <property type="molecule type" value="Genomic_DNA"/>
</dbReference>
<feature type="region of interest" description="Disordered" evidence="1">
    <location>
        <begin position="215"/>
        <end position="253"/>
    </location>
</feature>
<organism evidence="2 3">
    <name type="scientific">Folsomia candida</name>
    <name type="common">Springtail</name>
    <dbReference type="NCBI Taxonomy" id="158441"/>
    <lineage>
        <taxon>Eukaryota</taxon>
        <taxon>Metazoa</taxon>
        <taxon>Ecdysozoa</taxon>
        <taxon>Arthropoda</taxon>
        <taxon>Hexapoda</taxon>
        <taxon>Collembola</taxon>
        <taxon>Entomobryomorpha</taxon>
        <taxon>Isotomoidea</taxon>
        <taxon>Isotomidae</taxon>
        <taxon>Proisotominae</taxon>
        <taxon>Folsomia</taxon>
    </lineage>
</organism>
<name>A0A226D7A6_FOLCA</name>
<evidence type="ECO:0000313" key="2">
    <source>
        <dbReference type="EMBL" id="OXA41099.1"/>
    </source>
</evidence>
<protein>
    <submittedName>
        <fullName evidence="2">Halomucin</fullName>
    </submittedName>
</protein>
<sequence length="280" mass="31875">MPFFKCCIPVCKTKIPSSTQLKRVGEPQFWPQFQEFVQEWQNYEKTDIVCTKHHCQIRGAAGADTKPNGYKLRRTLPFIPEDELLTKRTRRNGYRDTYHEDEYQQEAQYTLLNNAEQDSLLNNAEQDDSLLNNADQDDSLLNNADQDNSFLNNAEQDSLLNNAEQDSLLNNAEQDSFLNNAEQDSLLNNAEQDSLLNNAEQDSLLNNAEQDSLLNNDEQDGSLLNSANQDDSLLNNDEQDGSPLNNGEQDPSSTICHYQLTNLRFFQSLPTLKFSVPSEV</sequence>
<comment type="caution">
    <text evidence="2">The sequence shown here is derived from an EMBL/GenBank/DDBJ whole genome shotgun (WGS) entry which is preliminary data.</text>
</comment>
<dbReference type="Proteomes" id="UP000198287">
    <property type="component" value="Unassembled WGS sequence"/>
</dbReference>
<dbReference type="AlphaFoldDB" id="A0A226D7A6"/>
<reference evidence="2 3" key="1">
    <citation type="submission" date="2015-12" db="EMBL/GenBank/DDBJ databases">
        <title>The genome of Folsomia candida.</title>
        <authorList>
            <person name="Faddeeva A."/>
            <person name="Derks M.F."/>
            <person name="Anvar Y."/>
            <person name="Smit S."/>
            <person name="Van Straalen N."/>
            <person name="Roelofs D."/>
        </authorList>
    </citation>
    <scope>NUCLEOTIDE SEQUENCE [LARGE SCALE GENOMIC DNA]</scope>
    <source>
        <strain evidence="2 3">VU population</strain>
        <tissue evidence="2">Whole body</tissue>
    </source>
</reference>
<dbReference type="OMA" id="STICHYQ"/>
<gene>
    <name evidence="2" type="ORF">Fcan01_24124</name>
</gene>
<evidence type="ECO:0000256" key="1">
    <source>
        <dbReference type="SAM" id="MobiDB-lite"/>
    </source>
</evidence>
<evidence type="ECO:0000313" key="3">
    <source>
        <dbReference type="Proteomes" id="UP000198287"/>
    </source>
</evidence>